<feature type="domain" description="FAD-binding PCMH-type" evidence="3">
    <location>
        <begin position="38"/>
        <end position="204"/>
    </location>
</feature>
<dbReference type="PROSITE" id="PS51387">
    <property type="entry name" value="FAD_PCMH"/>
    <property type="match status" value="1"/>
</dbReference>
<dbReference type="Gene3D" id="3.30.43.10">
    <property type="entry name" value="Uridine Diphospho-n-acetylenolpyruvylglucosamine Reductase, domain 2"/>
    <property type="match status" value="1"/>
</dbReference>
<accession>A0A2K8Z3P9</accession>
<keyword evidence="2" id="KW-0560">Oxidoreductase</keyword>
<dbReference type="OrthoDB" id="9800184at2"/>
<organism evidence="4 5">
    <name type="scientific">Spirosoma pollinicola</name>
    <dbReference type="NCBI Taxonomy" id="2057025"/>
    <lineage>
        <taxon>Bacteria</taxon>
        <taxon>Pseudomonadati</taxon>
        <taxon>Bacteroidota</taxon>
        <taxon>Cytophagia</taxon>
        <taxon>Cytophagales</taxon>
        <taxon>Cytophagaceae</taxon>
        <taxon>Spirosoma</taxon>
    </lineage>
</organism>
<dbReference type="Gene3D" id="3.30.70.2520">
    <property type="match status" value="1"/>
</dbReference>
<dbReference type="InterPro" id="IPR016167">
    <property type="entry name" value="FAD-bd_PCMH_sub1"/>
</dbReference>
<dbReference type="InterPro" id="IPR016171">
    <property type="entry name" value="Vanillyl_alc_oxidase_C-sub2"/>
</dbReference>
<dbReference type="GO" id="GO:0071949">
    <property type="term" value="F:FAD binding"/>
    <property type="evidence" value="ECO:0007669"/>
    <property type="project" value="InterPro"/>
</dbReference>
<dbReference type="RefSeq" id="WP_100990555.1">
    <property type="nucleotide sequence ID" value="NZ_CP025096.1"/>
</dbReference>
<evidence type="ECO:0000256" key="1">
    <source>
        <dbReference type="ARBA" id="ARBA00022827"/>
    </source>
</evidence>
<dbReference type="InterPro" id="IPR036318">
    <property type="entry name" value="FAD-bd_PCMH-like_sf"/>
</dbReference>
<evidence type="ECO:0000256" key="2">
    <source>
        <dbReference type="ARBA" id="ARBA00023002"/>
    </source>
</evidence>
<dbReference type="InterPro" id="IPR006094">
    <property type="entry name" value="Oxid_FAD_bind_N"/>
</dbReference>
<keyword evidence="1" id="KW-0285">Flavoprotein</keyword>
<dbReference type="InterPro" id="IPR010031">
    <property type="entry name" value="FAD_lactone_oxidase-like"/>
</dbReference>
<evidence type="ECO:0000313" key="5">
    <source>
        <dbReference type="Proteomes" id="UP000232883"/>
    </source>
</evidence>
<dbReference type="Pfam" id="PF04030">
    <property type="entry name" value="ALO"/>
    <property type="match status" value="1"/>
</dbReference>
<dbReference type="PANTHER" id="PTHR43762">
    <property type="entry name" value="L-GULONOLACTONE OXIDASE"/>
    <property type="match status" value="1"/>
</dbReference>
<dbReference type="Proteomes" id="UP000232883">
    <property type="component" value="Chromosome"/>
</dbReference>
<dbReference type="SUPFAM" id="SSF56176">
    <property type="entry name" value="FAD-binding/transporter-associated domain-like"/>
    <property type="match status" value="1"/>
</dbReference>
<dbReference type="KEGG" id="spir:CWM47_23165"/>
<dbReference type="PIRSF" id="PIRSF000136">
    <property type="entry name" value="LGO_GLO"/>
    <property type="match status" value="1"/>
</dbReference>
<dbReference type="GO" id="GO:0016020">
    <property type="term" value="C:membrane"/>
    <property type="evidence" value="ECO:0007669"/>
    <property type="project" value="InterPro"/>
</dbReference>
<dbReference type="PANTHER" id="PTHR43762:SF1">
    <property type="entry name" value="D-ARABINONO-1,4-LACTONE OXIDASE"/>
    <property type="match status" value="1"/>
</dbReference>
<evidence type="ECO:0000259" key="3">
    <source>
        <dbReference type="PROSITE" id="PS51387"/>
    </source>
</evidence>
<keyword evidence="5" id="KW-1185">Reference proteome</keyword>
<dbReference type="GO" id="GO:0080049">
    <property type="term" value="F:L-gulono-1,4-lactone dehydrogenase activity"/>
    <property type="evidence" value="ECO:0007669"/>
    <property type="project" value="TreeGrafter"/>
</dbReference>
<dbReference type="InterPro" id="IPR016169">
    <property type="entry name" value="FAD-bd_PCMH_sub2"/>
</dbReference>
<dbReference type="Gene3D" id="1.10.45.10">
    <property type="entry name" value="Vanillyl-alcohol Oxidase, Chain A, domain 4"/>
    <property type="match status" value="1"/>
</dbReference>
<reference evidence="4 5" key="1">
    <citation type="submission" date="2017-11" db="EMBL/GenBank/DDBJ databases">
        <title>Taxonomic description and genome sequences of Spirosoma HA7 sp. nov., isolated from pollen microhabitat of Corylus avellana.</title>
        <authorList>
            <person name="Ambika Manirajan B."/>
            <person name="Suarez C."/>
            <person name="Ratering S."/>
            <person name="Geissler-Plaum R."/>
            <person name="Cardinale M."/>
            <person name="Sylvia S."/>
        </authorList>
    </citation>
    <scope>NUCLEOTIDE SEQUENCE [LARGE SCALE GENOMIC DNA]</scope>
    <source>
        <strain evidence="4 5">HA7</strain>
    </source>
</reference>
<proteinExistence type="predicted"/>
<protein>
    <submittedName>
        <fullName evidence="4">FAD-binding protein</fullName>
    </submittedName>
</protein>
<name>A0A2K8Z3P9_9BACT</name>
<dbReference type="Gene3D" id="3.30.465.10">
    <property type="match status" value="1"/>
</dbReference>
<dbReference type="InterPro" id="IPR016166">
    <property type="entry name" value="FAD-bd_PCMH"/>
</dbReference>
<dbReference type="AlphaFoldDB" id="A0A2K8Z3P9"/>
<keyword evidence="1" id="KW-0274">FAD</keyword>
<sequence length="453" mass="50660">MEKRTFLKLSSTLLATPILSPLLSWTADSKLQNWAGNLQYSTDRLYPAKSIAQVQEFIKKQPKLKVLGTRHCFNTIADSKDNFLSLQAMDDVISLDTNAHTVTVDASMKYGQLAPYLDKKGFALHNLASLPHISIAGACATATHGSGVKNGNLSTAVSGMEIITAAGDIRTLSRAKDGDTFRAAVVHLGALGVVTKVTLDVEPTFLMRQDVYENLPMAQLKDHFEAIVSGGYSVSLFTDWQKSRISEVWIKRRIDKGVKLDAKPEYFGATLAKKNLHPIAELSAVNCTEQMGVPGPWYERMPHFRMGFTPSSGKELQSEYFVPRKNAVEAILAVERLRDHISPHLMITELRTIDGDNLWMSPCYKQPSLAIHFTWKQEWAAVRKVLPMIEKELAPFKARPHWGKLFTMAPSVLQSRYEKLPAFKELVKEYDPKGKFRNAFLDTNLYGSSKVVT</sequence>
<dbReference type="Gene3D" id="3.30.70.2530">
    <property type="match status" value="1"/>
</dbReference>
<dbReference type="Pfam" id="PF01565">
    <property type="entry name" value="FAD_binding_4"/>
    <property type="match status" value="1"/>
</dbReference>
<dbReference type="EMBL" id="CP025096">
    <property type="protein sequence ID" value="AUD04490.1"/>
    <property type="molecule type" value="Genomic_DNA"/>
</dbReference>
<evidence type="ECO:0000313" key="4">
    <source>
        <dbReference type="EMBL" id="AUD04490.1"/>
    </source>
</evidence>
<gene>
    <name evidence="4" type="ORF">CWM47_23165</name>
</gene>
<dbReference type="GO" id="GO:0003885">
    <property type="term" value="F:D-arabinono-1,4-lactone oxidase activity"/>
    <property type="evidence" value="ECO:0007669"/>
    <property type="project" value="InterPro"/>
</dbReference>
<dbReference type="InterPro" id="IPR007173">
    <property type="entry name" value="ALO_C"/>
</dbReference>